<feature type="compositionally biased region" description="Low complexity" evidence="1">
    <location>
        <begin position="474"/>
        <end position="494"/>
    </location>
</feature>
<keyword evidence="3" id="KW-1185">Reference proteome</keyword>
<evidence type="ECO:0000313" key="2">
    <source>
        <dbReference type="EMBL" id="TKR60590.1"/>
    </source>
</evidence>
<dbReference type="PANTHER" id="PTHR10974">
    <property type="entry name" value="FI08016P-RELATED"/>
    <property type="match status" value="1"/>
</dbReference>
<comment type="caution">
    <text evidence="2">The sequence shown here is derived from an EMBL/GenBank/DDBJ whole genome shotgun (WGS) entry which is preliminary data.</text>
</comment>
<dbReference type="InterPro" id="IPR017850">
    <property type="entry name" value="Alkaline_phosphatase_core_sf"/>
</dbReference>
<organism evidence="2 3">
    <name type="scientific">Steinernema carpocapsae</name>
    <name type="common">Entomopathogenic nematode</name>
    <dbReference type="NCBI Taxonomy" id="34508"/>
    <lineage>
        <taxon>Eukaryota</taxon>
        <taxon>Metazoa</taxon>
        <taxon>Ecdysozoa</taxon>
        <taxon>Nematoda</taxon>
        <taxon>Chromadorea</taxon>
        <taxon>Rhabditida</taxon>
        <taxon>Tylenchina</taxon>
        <taxon>Panagrolaimomorpha</taxon>
        <taxon>Strongyloidoidea</taxon>
        <taxon>Steinernematidae</taxon>
        <taxon>Steinernema</taxon>
    </lineage>
</organism>
<dbReference type="EMBL" id="AZBU02000011">
    <property type="protein sequence ID" value="TKR60590.1"/>
    <property type="molecule type" value="Genomic_DNA"/>
</dbReference>
<dbReference type="Proteomes" id="UP000298663">
    <property type="component" value="Unassembled WGS sequence"/>
</dbReference>
<reference evidence="2 3" key="2">
    <citation type="journal article" date="2019" name="G3 (Bethesda)">
        <title>Hybrid Assembly of the Genome of the Entomopathogenic Nematode Steinernema carpocapsae Identifies the X-Chromosome.</title>
        <authorList>
            <person name="Serra L."/>
            <person name="Macchietto M."/>
            <person name="Macias-Munoz A."/>
            <person name="McGill C.J."/>
            <person name="Rodriguez I.M."/>
            <person name="Rodriguez B."/>
            <person name="Murad R."/>
            <person name="Mortazavi A."/>
        </authorList>
    </citation>
    <scope>NUCLEOTIDE SEQUENCE [LARGE SCALE GENOMIC DNA]</scope>
    <source>
        <strain evidence="2 3">ALL</strain>
    </source>
</reference>
<protein>
    <submittedName>
        <fullName evidence="2">Uncharacterized protein</fullName>
    </submittedName>
</protein>
<dbReference type="STRING" id="34508.A0A4U5LWM6"/>
<dbReference type="PANTHER" id="PTHR10974:SF1">
    <property type="entry name" value="FI08016P-RELATED"/>
    <property type="match status" value="1"/>
</dbReference>
<dbReference type="Gene3D" id="3.40.720.10">
    <property type="entry name" value="Alkaline Phosphatase, subunit A"/>
    <property type="match status" value="1"/>
</dbReference>
<feature type="compositionally biased region" description="Low complexity" evidence="1">
    <location>
        <begin position="439"/>
        <end position="454"/>
    </location>
</feature>
<reference evidence="2 3" key="1">
    <citation type="journal article" date="2015" name="Genome Biol.">
        <title>Comparative genomics of Steinernema reveals deeply conserved gene regulatory networks.</title>
        <authorList>
            <person name="Dillman A.R."/>
            <person name="Macchietto M."/>
            <person name="Porter C.F."/>
            <person name="Rogers A."/>
            <person name="Williams B."/>
            <person name="Antoshechkin I."/>
            <person name="Lee M.M."/>
            <person name="Goodwin Z."/>
            <person name="Lu X."/>
            <person name="Lewis E.E."/>
            <person name="Goodrich-Blair H."/>
            <person name="Stock S.P."/>
            <person name="Adams B.J."/>
            <person name="Sternberg P.W."/>
            <person name="Mortazavi A."/>
        </authorList>
    </citation>
    <scope>NUCLEOTIDE SEQUENCE [LARGE SCALE GENOMIC DNA]</scope>
    <source>
        <strain evidence="2 3">ALL</strain>
    </source>
</reference>
<dbReference type="CDD" id="cd16021">
    <property type="entry name" value="ALP_like"/>
    <property type="match status" value="1"/>
</dbReference>
<dbReference type="FunFam" id="3.40.720.10:FF:000017">
    <property type="entry name" value="Predicted protein"/>
    <property type="match status" value="1"/>
</dbReference>
<dbReference type="AlphaFoldDB" id="A0A4U5LWM6"/>
<proteinExistence type="predicted"/>
<accession>A0A4U5LWM6</accession>
<feature type="region of interest" description="Disordered" evidence="1">
    <location>
        <begin position="429"/>
        <end position="494"/>
    </location>
</feature>
<dbReference type="InterPro" id="IPR004245">
    <property type="entry name" value="DUF229"/>
</dbReference>
<gene>
    <name evidence="2" type="ORF">L596_027817</name>
</gene>
<name>A0A4U5LWM6_STECR</name>
<dbReference type="Pfam" id="PF02995">
    <property type="entry name" value="DUF229"/>
    <property type="match status" value="1"/>
</dbReference>
<dbReference type="OrthoDB" id="413313at2759"/>
<dbReference type="SUPFAM" id="SSF53649">
    <property type="entry name" value="Alkaline phosphatase-like"/>
    <property type="match status" value="1"/>
</dbReference>
<sequence>MLRSSRRNQQLLLACLAGLTLFLVFTRWNRSDSVVLVEESSERKEKEEDGVQMVCRLPKLEKDRPEVMKFYTDRKHSLNCASEKDWVFVDDEGRLQLTGEAIQAHGKDTPCSVSYILRVSDFDEKTEESPEKSMIGKKLVESDFFWANCKAASGKKWSGMLMTVVRNESRVEALKARQRPSWSDLNVYFFGLDSLSQMAYRRSLPKTVEFFEGKMGGVVLDGYNIVGDGTPQAFIPILTAKTELELPPTRKTHKSPTFVDVYPFIWNNFSDAGYVTVYGEDAAAMGIYSHRMKGFDKQPTDHYVRTFFQEAEKKASNLNCIGSNSMHNVWMKYGNEVIQRYKDIPRFELFHHGRLSHDDINLVSVMDDDFAANLEHLHSTGAFESTLVILMADHGHRFASLRNTHQGQLEERLPFFGLYLPERFRASGKGKKALRTSKPTPAASRRPSTSTRRSGTYFTGPRRLSWSRLNLSTAAPSPSSARSPPNARAPAPNRAPLVHLHGLGVGLRGQDPEGDLPPNRPGDCCRDEQPNRAGTQALRQARACPNSLTLNVSSLRSR</sequence>
<feature type="region of interest" description="Disordered" evidence="1">
    <location>
        <begin position="506"/>
        <end position="540"/>
    </location>
</feature>
<evidence type="ECO:0000313" key="3">
    <source>
        <dbReference type="Proteomes" id="UP000298663"/>
    </source>
</evidence>
<evidence type="ECO:0000256" key="1">
    <source>
        <dbReference type="SAM" id="MobiDB-lite"/>
    </source>
</evidence>
<dbReference type="GO" id="GO:0005615">
    <property type="term" value="C:extracellular space"/>
    <property type="evidence" value="ECO:0007669"/>
    <property type="project" value="TreeGrafter"/>
</dbReference>